<dbReference type="PROSITE" id="PS00356">
    <property type="entry name" value="HTH_LACI_1"/>
    <property type="match status" value="1"/>
</dbReference>
<dbReference type="SUPFAM" id="SSF53822">
    <property type="entry name" value="Periplasmic binding protein-like I"/>
    <property type="match status" value="1"/>
</dbReference>
<evidence type="ECO:0000259" key="4">
    <source>
        <dbReference type="PROSITE" id="PS50932"/>
    </source>
</evidence>
<dbReference type="CDD" id="cd06267">
    <property type="entry name" value="PBP1_LacI_sugar_binding-like"/>
    <property type="match status" value="1"/>
</dbReference>
<sequence length="328" mass="35738">MSDIAREAGVSLSTVSYALSGKRPISPATRERIQEAIEKLSYHPTASARALALNRASILAVAVPLRPGANGHVIMQFVRSMLGTAYERDVDILLVTGEDADHTQRVIEEGKADALVVMDVSDSDPRMGFLRKLSKPVVLIGYPKRTYGLACVDFDFREAAALCVRELHSTGARKIYMIRPPQEAREPVFTYQRRSLEGFRDGLDDFDLTGDVVELPASYPAILQWAEQALTGPEAPDALFVHHEALLAPLGRVLRDLSIQIPDALQVTAIAPEDVASDGPWQVSGTTLPIETIGATAVTMALDLVDDAELAPSAQLLAPRFTRRETTR</sequence>
<feature type="domain" description="HTH lacI-type" evidence="4">
    <location>
        <begin position="1"/>
        <end position="53"/>
    </location>
</feature>
<dbReference type="PROSITE" id="PS50932">
    <property type="entry name" value="HTH_LACI_2"/>
    <property type="match status" value="1"/>
</dbReference>
<gene>
    <name evidence="5" type="ORF">ACGLYG10_2743</name>
</gene>
<dbReference type="RefSeq" id="WP_170866520.1">
    <property type="nucleotide sequence ID" value="NZ_FQTT01000014.1"/>
</dbReference>
<keyword evidence="2" id="KW-0238">DNA-binding</keyword>
<dbReference type="AlphaFoldDB" id="A0A1M4S2N9"/>
<evidence type="ECO:0000313" key="5">
    <source>
        <dbReference type="EMBL" id="SHE26492.1"/>
    </source>
</evidence>
<evidence type="ECO:0000256" key="3">
    <source>
        <dbReference type="ARBA" id="ARBA00023163"/>
    </source>
</evidence>
<evidence type="ECO:0000313" key="6">
    <source>
        <dbReference type="Proteomes" id="UP000184291"/>
    </source>
</evidence>
<dbReference type="Gene3D" id="1.10.260.40">
    <property type="entry name" value="lambda repressor-like DNA-binding domains"/>
    <property type="match status" value="1"/>
</dbReference>
<dbReference type="SUPFAM" id="SSF47413">
    <property type="entry name" value="lambda repressor-like DNA-binding domains"/>
    <property type="match status" value="1"/>
</dbReference>
<dbReference type="SMART" id="SM00354">
    <property type="entry name" value="HTH_LACI"/>
    <property type="match status" value="1"/>
</dbReference>
<dbReference type="PANTHER" id="PTHR30146:SF153">
    <property type="entry name" value="LACTOSE OPERON REPRESSOR"/>
    <property type="match status" value="1"/>
</dbReference>
<keyword evidence="1" id="KW-0805">Transcription regulation</keyword>
<organism evidence="5 6">
    <name type="scientific">Actinomyces glycerinitolerans</name>
    <dbReference type="NCBI Taxonomy" id="1892869"/>
    <lineage>
        <taxon>Bacteria</taxon>
        <taxon>Bacillati</taxon>
        <taxon>Actinomycetota</taxon>
        <taxon>Actinomycetes</taxon>
        <taxon>Actinomycetales</taxon>
        <taxon>Actinomycetaceae</taxon>
        <taxon>Actinomyces</taxon>
    </lineage>
</organism>
<dbReference type="STRING" id="1892869.ACGLYG10_2743"/>
<keyword evidence="3" id="KW-0804">Transcription</keyword>
<dbReference type="Pfam" id="PF00356">
    <property type="entry name" value="LacI"/>
    <property type="match status" value="1"/>
</dbReference>
<evidence type="ECO:0000256" key="1">
    <source>
        <dbReference type="ARBA" id="ARBA00023015"/>
    </source>
</evidence>
<dbReference type="InterPro" id="IPR010982">
    <property type="entry name" value="Lambda_DNA-bd_dom_sf"/>
</dbReference>
<dbReference type="InterPro" id="IPR028082">
    <property type="entry name" value="Peripla_BP_I"/>
</dbReference>
<dbReference type="Gene3D" id="3.40.50.2300">
    <property type="match status" value="2"/>
</dbReference>
<name>A0A1M4S2N9_9ACTO</name>
<keyword evidence="6" id="KW-1185">Reference proteome</keyword>
<protein>
    <recommendedName>
        <fullName evidence="4">HTH lacI-type domain-containing protein</fullName>
    </recommendedName>
</protein>
<dbReference type="InterPro" id="IPR046335">
    <property type="entry name" value="LacI/GalR-like_sensor"/>
</dbReference>
<dbReference type="EMBL" id="FQTT01000014">
    <property type="protein sequence ID" value="SHE26492.1"/>
    <property type="molecule type" value="Genomic_DNA"/>
</dbReference>
<dbReference type="PANTHER" id="PTHR30146">
    <property type="entry name" value="LACI-RELATED TRANSCRIPTIONAL REPRESSOR"/>
    <property type="match status" value="1"/>
</dbReference>
<dbReference type="Proteomes" id="UP000184291">
    <property type="component" value="Unassembled WGS sequence"/>
</dbReference>
<dbReference type="GO" id="GO:0000976">
    <property type="term" value="F:transcription cis-regulatory region binding"/>
    <property type="evidence" value="ECO:0007669"/>
    <property type="project" value="TreeGrafter"/>
</dbReference>
<dbReference type="CDD" id="cd01392">
    <property type="entry name" value="HTH_LacI"/>
    <property type="match status" value="1"/>
</dbReference>
<accession>A0A1M4S2N9</accession>
<reference evidence="6" key="1">
    <citation type="submission" date="2016-09" db="EMBL/GenBank/DDBJ databases">
        <authorList>
            <person name="Strepis N."/>
        </authorList>
    </citation>
    <scope>NUCLEOTIDE SEQUENCE [LARGE SCALE GENOMIC DNA]</scope>
</reference>
<dbReference type="InterPro" id="IPR000843">
    <property type="entry name" value="HTH_LacI"/>
</dbReference>
<dbReference type="Pfam" id="PF13377">
    <property type="entry name" value="Peripla_BP_3"/>
    <property type="match status" value="1"/>
</dbReference>
<proteinExistence type="predicted"/>
<evidence type="ECO:0000256" key="2">
    <source>
        <dbReference type="ARBA" id="ARBA00023125"/>
    </source>
</evidence>
<dbReference type="GO" id="GO:0003700">
    <property type="term" value="F:DNA-binding transcription factor activity"/>
    <property type="evidence" value="ECO:0007669"/>
    <property type="project" value="TreeGrafter"/>
</dbReference>